<dbReference type="EMBL" id="UOGD01000401">
    <property type="protein sequence ID" value="VAX28020.1"/>
    <property type="molecule type" value="Genomic_DNA"/>
</dbReference>
<evidence type="ECO:0000313" key="3">
    <source>
        <dbReference type="EMBL" id="VAX28020.1"/>
    </source>
</evidence>
<name>A0A3B1CZC1_9ZZZZ</name>
<keyword evidence="1" id="KW-0812">Transmembrane</keyword>
<dbReference type="NCBIfam" id="TIGR04514">
    <property type="entry name" value="GWxTD_dom"/>
    <property type="match status" value="1"/>
</dbReference>
<keyword evidence="1" id="KW-0472">Membrane</keyword>
<evidence type="ECO:0000256" key="1">
    <source>
        <dbReference type="SAM" id="Phobius"/>
    </source>
</evidence>
<protein>
    <recommendedName>
        <fullName evidence="2">GWxTD domain-containing protein</fullName>
    </recommendedName>
</protein>
<dbReference type="InterPro" id="IPR030959">
    <property type="entry name" value="GWxTD_dom"/>
</dbReference>
<feature type="domain" description="GWxTD" evidence="2">
    <location>
        <begin position="306"/>
        <end position="435"/>
    </location>
</feature>
<sequence>MKKDNLNKIFWYILYFGLTSIVYSANENFPVKSEVSPKFSLDVSFYRGAENHTQLEIYYSIPSSELTFTKISDNNIASILTSLTILNLNNEVVLNNSKNKKLRVKSVEETKDDKNGIIDQMVIDLLPGVYNIEMKVTDEYSNSESKILSLLKVPAFNNSLEISTIQFASFISSDKINKSFIKGNKTVIPNPSRKYAYTTSLLNIYYEIYNVVISNTDNKSTFNSSILITNQFGDSLLYSPAQTIAFSGTSCIQTKTLDVRDLEPGNYWISVSVTDVTTGKSVIGKNKFTIHNPLTDEEPLPMSEEDIEKYRDQIKYFASRNELELYDKLNNNGKRNFLVNFWHSRDPNPETPENEFMQDCFTRINYAEKNFKNGINSDLGRVFIIYGKPDEVENRPLNMDLKPYIIWDYFATGTGKQRFVFVDKNGNHIYTLVHSTVENEIKNPNWMEDEIQR</sequence>
<feature type="transmembrane region" description="Helical" evidence="1">
    <location>
        <begin position="9"/>
        <end position="26"/>
    </location>
</feature>
<accession>A0A3B1CZC1</accession>
<keyword evidence="1" id="KW-1133">Transmembrane helix</keyword>
<reference evidence="3" key="1">
    <citation type="submission" date="2018-06" db="EMBL/GenBank/DDBJ databases">
        <authorList>
            <person name="Zhirakovskaya E."/>
        </authorList>
    </citation>
    <scope>NUCLEOTIDE SEQUENCE</scope>
</reference>
<dbReference type="AlphaFoldDB" id="A0A3B1CZC1"/>
<organism evidence="3">
    <name type="scientific">hydrothermal vent metagenome</name>
    <dbReference type="NCBI Taxonomy" id="652676"/>
    <lineage>
        <taxon>unclassified sequences</taxon>
        <taxon>metagenomes</taxon>
        <taxon>ecological metagenomes</taxon>
    </lineage>
</organism>
<dbReference type="Pfam" id="PF20094">
    <property type="entry name" value="GWxTD_dom"/>
    <property type="match status" value="1"/>
</dbReference>
<gene>
    <name evidence="3" type="ORF">MNBD_IGNAVI01-1229</name>
</gene>
<evidence type="ECO:0000259" key="2">
    <source>
        <dbReference type="Pfam" id="PF20094"/>
    </source>
</evidence>
<proteinExistence type="predicted"/>